<evidence type="ECO:0000313" key="2">
    <source>
        <dbReference type="Proteomes" id="UP000688137"/>
    </source>
</evidence>
<protein>
    <submittedName>
        <fullName evidence="1">Uncharacterized protein</fullName>
    </submittedName>
</protein>
<keyword evidence="2" id="KW-1185">Reference proteome</keyword>
<proteinExistence type="predicted"/>
<dbReference type="Proteomes" id="UP000688137">
    <property type="component" value="Unassembled WGS sequence"/>
</dbReference>
<comment type="caution">
    <text evidence="1">The sequence shown here is derived from an EMBL/GenBank/DDBJ whole genome shotgun (WGS) entry which is preliminary data.</text>
</comment>
<accession>A0A8S1KZV9</accession>
<name>A0A8S1KZV9_PARPR</name>
<gene>
    <name evidence="1" type="ORF">PPRIM_AZ9-3.1.T0300195</name>
</gene>
<dbReference type="AlphaFoldDB" id="A0A8S1KZV9"/>
<reference evidence="1" key="1">
    <citation type="submission" date="2021-01" db="EMBL/GenBank/DDBJ databases">
        <authorList>
            <consortium name="Genoscope - CEA"/>
            <person name="William W."/>
        </authorList>
    </citation>
    <scope>NUCLEOTIDE SEQUENCE</scope>
</reference>
<dbReference type="OMA" id="YQPESIN"/>
<dbReference type="EMBL" id="CAJJDM010000029">
    <property type="protein sequence ID" value="CAD8060557.1"/>
    <property type="molecule type" value="Genomic_DNA"/>
</dbReference>
<evidence type="ECO:0000313" key="1">
    <source>
        <dbReference type="EMBL" id="CAD8060557.1"/>
    </source>
</evidence>
<organism evidence="1 2">
    <name type="scientific">Paramecium primaurelia</name>
    <dbReference type="NCBI Taxonomy" id="5886"/>
    <lineage>
        <taxon>Eukaryota</taxon>
        <taxon>Sar</taxon>
        <taxon>Alveolata</taxon>
        <taxon>Ciliophora</taxon>
        <taxon>Intramacronucleata</taxon>
        <taxon>Oligohymenophorea</taxon>
        <taxon>Peniculida</taxon>
        <taxon>Parameciidae</taxon>
        <taxon>Paramecium</taxon>
    </lineage>
</organism>
<sequence>MIFAELLKELDKQLLDLLIETFVYIFEFYKFHQQMNFIKSIFSKPSLTIQQQKPKNQNSDFSILDPQFTQVRLRDAKLLIKDMKKLEQVVNYQPESINEQLKKCYALHIILSSDQYQAIDKVVMCCEKNHIKPVVQNTQAKTAVTTNINQTCQIMSDQQMIATQFQNSMYLNVSDQLQHYEQIHQNESEFMNIYFNYIQRVTQNSDVYNSCKFHQYPYQDETFNRKLQFVWLFKIINMLNFKFGFLPYLQFSFNHKTQNSFIIRDIAYLIYKDCLLEYGFLRNEITDMIESYSQFQVRDSLQFYELIVIMLEINKKMKIFYDMRQQFALNSSSVRDVKWFVIEKKQLIEIENFISKIKLLNTAQFKKSLMVPTQKNVMENLQKVMMDPSLMENSFLKEPTTAKNIKKINELLYSPLNSKQIKISNHSRQLSKN</sequence>